<comment type="subcellular location">
    <subcellularLocation>
        <location evidence="1">Mitochondrion inner membrane</location>
        <topology evidence="1">Peripheral membrane protein</topology>
        <orientation evidence="1">Matrix side</orientation>
    </subcellularLocation>
</comment>
<evidence type="ECO:0000256" key="2">
    <source>
        <dbReference type="ARBA" id="ARBA00010261"/>
    </source>
</evidence>
<dbReference type="Proteomes" id="UP001220961">
    <property type="component" value="Chromosome 3"/>
</dbReference>
<evidence type="ECO:0000256" key="5">
    <source>
        <dbReference type="ARBA" id="ARBA00022792"/>
    </source>
</evidence>
<keyword evidence="7" id="KW-0496">Mitochondrion</keyword>
<evidence type="ECO:0000256" key="6">
    <source>
        <dbReference type="ARBA" id="ARBA00022982"/>
    </source>
</evidence>
<dbReference type="InterPro" id="IPR006806">
    <property type="entry name" value="NDUFA5"/>
</dbReference>
<evidence type="ECO:0000313" key="9">
    <source>
        <dbReference type="EMBL" id="WFD19191.1"/>
    </source>
</evidence>
<keyword evidence="5" id="KW-0999">Mitochondrion inner membrane</keyword>
<keyword evidence="10" id="KW-1185">Reference proteome</keyword>
<dbReference type="GO" id="GO:0022904">
    <property type="term" value="P:respiratory electron transport chain"/>
    <property type="evidence" value="ECO:0007669"/>
    <property type="project" value="InterPro"/>
</dbReference>
<evidence type="ECO:0000256" key="8">
    <source>
        <dbReference type="ARBA" id="ARBA00023136"/>
    </source>
</evidence>
<comment type="similarity">
    <text evidence="2">Belongs to the complex I NDUFA5 subunit family.</text>
</comment>
<dbReference type="EMBL" id="CP119910">
    <property type="protein sequence ID" value="WFD19191.1"/>
    <property type="molecule type" value="Genomic_DNA"/>
</dbReference>
<proteinExistence type="inferred from homology"/>
<dbReference type="PANTHER" id="PTHR12653:SF0">
    <property type="entry name" value="NADH DEHYDROGENASE [UBIQUINONE] 1 ALPHA SUBCOMPLEX SUBUNIT 5"/>
    <property type="match status" value="1"/>
</dbReference>
<evidence type="ECO:0000313" key="10">
    <source>
        <dbReference type="Proteomes" id="UP001220961"/>
    </source>
</evidence>
<reference evidence="9" key="1">
    <citation type="submission" date="2023-03" db="EMBL/GenBank/DDBJ databases">
        <title>Mating type loci evolution in Malassezia.</title>
        <authorList>
            <person name="Coelho M.A."/>
        </authorList>
    </citation>
    <scope>NUCLEOTIDE SEQUENCE</scope>
    <source>
        <strain evidence="9">CBS 10434</strain>
    </source>
</reference>
<gene>
    <name evidence="9" type="ORF">MCAP1_001414</name>
</gene>
<evidence type="ECO:0000256" key="4">
    <source>
        <dbReference type="ARBA" id="ARBA00022660"/>
    </source>
</evidence>
<dbReference type="GO" id="GO:0005743">
    <property type="term" value="C:mitochondrial inner membrane"/>
    <property type="evidence" value="ECO:0007669"/>
    <property type="project" value="UniProtKB-SubCell"/>
</dbReference>
<keyword evidence="8" id="KW-0472">Membrane</keyword>
<protein>
    <submittedName>
        <fullName evidence="9">Uncharacterized protein</fullName>
    </submittedName>
</protein>
<name>A0AAF0IV01_9BASI</name>
<dbReference type="AlphaFoldDB" id="A0AAF0IV01"/>
<sequence length="157" mass="17433">MFATRVARYVPSAVRANTTKFMRTKRTTNLAGLEIHPDPLPELESLYTKTLGVLEALPSSAVFRQSSEAVTQQRLSIVRAAMTENSRRNAYASEAAIDDVVKELDSGLIEEILDQAHDEFHLVTKMIDWKPHEPLQVPAPPGQWKGFSMKEAAGEGL</sequence>
<organism evidence="9 10">
    <name type="scientific">Malassezia caprae</name>
    <dbReference type="NCBI Taxonomy" id="1381934"/>
    <lineage>
        <taxon>Eukaryota</taxon>
        <taxon>Fungi</taxon>
        <taxon>Dikarya</taxon>
        <taxon>Basidiomycota</taxon>
        <taxon>Ustilaginomycotina</taxon>
        <taxon>Malasseziomycetes</taxon>
        <taxon>Malasseziales</taxon>
        <taxon>Malasseziaceae</taxon>
        <taxon>Malassezia</taxon>
    </lineage>
</organism>
<keyword evidence="6" id="KW-0249">Electron transport</keyword>
<evidence type="ECO:0000256" key="3">
    <source>
        <dbReference type="ARBA" id="ARBA00022448"/>
    </source>
</evidence>
<keyword evidence="3" id="KW-0813">Transport</keyword>
<dbReference type="Pfam" id="PF04716">
    <property type="entry name" value="ETC_C1_NDUFA5"/>
    <property type="match status" value="1"/>
</dbReference>
<evidence type="ECO:0000256" key="1">
    <source>
        <dbReference type="ARBA" id="ARBA00004443"/>
    </source>
</evidence>
<evidence type="ECO:0000256" key="7">
    <source>
        <dbReference type="ARBA" id="ARBA00023128"/>
    </source>
</evidence>
<keyword evidence="4" id="KW-0679">Respiratory chain</keyword>
<accession>A0AAF0IV01</accession>
<dbReference type="PANTHER" id="PTHR12653">
    <property type="entry name" value="NADH-UBIQUINONE OXIDOREDUCTASE 13 KD-B SUBUNIT"/>
    <property type="match status" value="1"/>
</dbReference>